<protein>
    <submittedName>
        <fullName evidence="1">Uncharacterized protein</fullName>
    </submittedName>
</protein>
<accession>A0A699U8B4</accession>
<dbReference type="EMBL" id="BKCJ011306022">
    <property type="protein sequence ID" value="GFD18221.1"/>
    <property type="molecule type" value="Genomic_DNA"/>
</dbReference>
<reference evidence="1" key="1">
    <citation type="journal article" date="2019" name="Sci. Rep.">
        <title>Draft genome of Tanacetum cinerariifolium, the natural source of mosquito coil.</title>
        <authorList>
            <person name="Yamashiro T."/>
            <person name="Shiraishi A."/>
            <person name="Satake H."/>
            <person name="Nakayama K."/>
        </authorList>
    </citation>
    <scope>NUCLEOTIDE SEQUENCE</scope>
</reference>
<name>A0A699U8B4_TANCI</name>
<evidence type="ECO:0000313" key="1">
    <source>
        <dbReference type="EMBL" id="GFD18221.1"/>
    </source>
</evidence>
<dbReference type="AlphaFoldDB" id="A0A699U8B4"/>
<feature type="non-terminal residue" evidence="1">
    <location>
        <position position="1"/>
    </location>
</feature>
<proteinExistence type="predicted"/>
<sequence length="94" mass="10318">AGNTGKPGTDGKLRKLCKPGKLLFTASVSQINRFGNTRNAEASRCSSDSYSANLLLIAPLRHAGDRYVVRDGFRHIVEARRDSRTFRGILEVKG</sequence>
<comment type="caution">
    <text evidence="1">The sequence shown here is derived from an EMBL/GenBank/DDBJ whole genome shotgun (WGS) entry which is preliminary data.</text>
</comment>
<gene>
    <name evidence="1" type="ORF">Tci_890190</name>
</gene>
<organism evidence="1">
    <name type="scientific">Tanacetum cinerariifolium</name>
    <name type="common">Dalmatian daisy</name>
    <name type="synonym">Chrysanthemum cinerariifolium</name>
    <dbReference type="NCBI Taxonomy" id="118510"/>
    <lineage>
        <taxon>Eukaryota</taxon>
        <taxon>Viridiplantae</taxon>
        <taxon>Streptophyta</taxon>
        <taxon>Embryophyta</taxon>
        <taxon>Tracheophyta</taxon>
        <taxon>Spermatophyta</taxon>
        <taxon>Magnoliopsida</taxon>
        <taxon>eudicotyledons</taxon>
        <taxon>Gunneridae</taxon>
        <taxon>Pentapetalae</taxon>
        <taxon>asterids</taxon>
        <taxon>campanulids</taxon>
        <taxon>Asterales</taxon>
        <taxon>Asteraceae</taxon>
        <taxon>Asteroideae</taxon>
        <taxon>Anthemideae</taxon>
        <taxon>Anthemidinae</taxon>
        <taxon>Tanacetum</taxon>
    </lineage>
</organism>